<keyword evidence="4" id="KW-1185">Reference proteome</keyword>
<reference evidence="4" key="1">
    <citation type="journal article" date="2019" name="Int. J. Syst. Evol. Microbiol.">
        <title>The Global Catalogue of Microorganisms (GCM) 10K type strain sequencing project: providing services to taxonomists for standard genome sequencing and annotation.</title>
        <authorList>
            <consortium name="The Broad Institute Genomics Platform"/>
            <consortium name="The Broad Institute Genome Sequencing Center for Infectious Disease"/>
            <person name="Wu L."/>
            <person name="Ma J."/>
        </authorList>
    </citation>
    <scope>NUCLEOTIDE SEQUENCE [LARGE SCALE GENOMIC DNA]</scope>
    <source>
        <strain evidence="4">CGMCC 1.12989</strain>
    </source>
</reference>
<evidence type="ECO:0000259" key="2">
    <source>
        <dbReference type="Pfam" id="PF12804"/>
    </source>
</evidence>
<dbReference type="InterPro" id="IPR029044">
    <property type="entry name" value="Nucleotide-diphossugar_trans"/>
</dbReference>
<comment type="caution">
    <text evidence="3">The sequence shown here is derived from an EMBL/GenBank/DDBJ whole genome shotgun (WGS) entry which is preliminary data.</text>
</comment>
<gene>
    <name evidence="3" type="ORF">ACFO0A_01995</name>
</gene>
<accession>A0ABV8RM03</accession>
<name>A0ABV8RM03_9SPHN</name>
<keyword evidence="1" id="KW-0460">Magnesium</keyword>
<protein>
    <submittedName>
        <fullName evidence="3">Nucleotidyltransferase family protein</fullName>
    </submittedName>
</protein>
<proteinExistence type="predicted"/>
<sequence>MNPVAALILAGSRPGGPDPVAVAEGVSHKALARIGDRPLLARVGAALRDAGIARIAVAASDPQVVDLGTSLGMEVLPPAAGPSASVALAFAELGAPLLVTTADHGLLEAGWVTDFLADIPAGTDVAVLLAQRPLVEEAMPGSRRTWLRFADGDWSGCNLFHLATPQTARGIALWERVEADRKRPWRLAARLGPAMLASYALGRLGLADAVTRLGRRHGLAAAVVAARDGLAAVDVDKPADLADARRIVAARGDDRAGVVQGNKLLL</sequence>
<evidence type="ECO:0000313" key="3">
    <source>
        <dbReference type="EMBL" id="MFC4293824.1"/>
    </source>
</evidence>
<feature type="domain" description="MobA-like NTP transferase" evidence="2">
    <location>
        <begin position="27"/>
        <end position="128"/>
    </location>
</feature>
<dbReference type="Pfam" id="PF12804">
    <property type="entry name" value="NTP_transf_3"/>
    <property type="match status" value="1"/>
</dbReference>
<dbReference type="InterPro" id="IPR025877">
    <property type="entry name" value="MobA-like_NTP_Trfase"/>
</dbReference>
<dbReference type="Gene3D" id="3.90.550.10">
    <property type="entry name" value="Spore Coat Polysaccharide Biosynthesis Protein SpsA, Chain A"/>
    <property type="match status" value="1"/>
</dbReference>
<evidence type="ECO:0000256" key="1">
    <source>
        <dbReference type="ARBA" id="ARBA00022842"/>
    </source>
</evidence>
<dbReference type="EMBL" id="JBHSDR010000003">
    <property type="protein sequence ID" value="MFC4293824.1"/>
    <property type="molecule type" value="Genomic_DNA"/>
</dbReference>
<dbReference type="Proteomes" id="UP001595828">
    <property type="component" value="Unassembled WGS sequence"/>
</dbReference>
<organism evidence="3 4">
    <name type="scientific">Novosphingobium tardum</name>
    <dbReference type="NCBI Taxonomy" id="1538021"/>
    <lineage>
        <taxon>Bacteria</taxon>
        <taxon>Pseudomonadati</taxon>
        <taxon>Pseudomonadota</taxon>
        <taxon>Alphaproteobacteria</taxon>
        <taxon>Sphingomonadales</taxon>
        <taxon>Sphingomonadaceae</taxon>
        <taxon>Novosphingobium</taxon>
    </lineage>
</organism>
<evidence type="ECO:0000313" key="4">
    <source>
        <dbReference type="Proteomes" id="UP001595828"/>
    </source>
</evidence>
<dbReference type="RefSeq" id="WP_379537306.1">
    <property type="nucleotide sequence ID" value="NZ_JBHSDR010000003.1"/>
</dbReference>
<dbReference type="SUPFAM" id="SSF53448">
    <property type="entry name" value="Nucleotide-diphospho-sugar transferases"/>
    <property type="match status" value="1"/>
</dbReference>